<name>A0A1F6WPA5_9BACT</name>
<gene>
    <name evidence="1" type="ORF">A2997_02085</name>
</gene>
<organism evidence="1 2">
    <name type="scientific">Candidatus Nomurabacteria bacterium RIFCSPLOWO2_01_FULL_36_10b</name>
    <dbReference type="NCBI Taxonomy" id="1801766"/>
    <lineage>
        <taxon>Bacteria</taxon>
        <taxon>Candidatus Nomuraibacteriota</taxon>
    </lineage>
</organism>
<dbReference type="Proteomes" id="UP000179448">
    <property type="component" value="Unassembled WGS sequence"/>
</dbReference>
<protein>
    <submittedName>
        <fullName evidence="1">Uncharacterized protein</fullName>
    </submittedName>
</protein>
<dbReference type="AlphaFoldDB" id="A0A1F6WPA5"/>
<reference evidence="1 2" key="1">
    <citation type="journal article" date="2016" name="Nat. Commun.">
        <title>Thousands of microbial genomes shed light on interconnected biogeochemical processes in an aquifer system.</title>
        <authorList>
            <person name="Anantharaman K."/>
            <person name="Brown C.T."/>
            <person name="Hug L.A."/>
            <person name="Sharon I."/>
            <person name="Castelle C.J."/>
            <person name="Probst A.J."/>
            <person name="Thomas B.C."/>
            <person name="Singh A."/>
            <person name="Wilkins M.J."/>
            <person name="Karaoz U."/>
            <person name="Brodie E.L."/>
            <person name="Williams K.H."/>
            <person name="Hubbard S.S."/>
            <person name="Banfield J.F."/>
        </authorList>
    </citation>
    <scope>NUCLEOTIDE SEQUENCE [LARGE SCALE GENOMIC DNA]</scope>
</reference>
<evidence type="ECO:0000313" key="1">
    <source>
        <dbReference type="EMBL" id="OGI83731.1"/>
    </source>
</evidence>
<comment type="caution">
    <text evidence="1">The sequence shown here is derived from an EMBL/GenBank/DDBJ whole genome shotgun (WGS) entry which is preliminary data.</text>
</comment>
<dbReference type="EMBL" id="MFUQ01000013">
    <property type="protein sequence ID" value="OGI83731.1"/>
    <property type="molecule type" value="Genomic_DNA"/>
</dbReference>
<sequence length="129" mass="15204">MKKTAQKQKNTPLSMSKLQKVFVTKTEFKKSQKDIQREFGKVHTSLVSVEETTTHLVHTMSRLEHRMDSFEHVMNLMRNDVATRLDAVMSTLTTVRQEQIIGFHLYDERLDKHEHWIHTIARETDVKIS</sequence>
<proteinExistence type="predicted"/>
<accession>A0A1F6WPA5</accession>
<evidence type="ECO:0000313" key="2">
    <source>
        <dbReference type="Proteomes" id="UP000179448"/>
    </source>
</evidence>